<dbReference type="PRINTS" id="PR00046">
    <property type="entry name" value="SIGMA70FCT"/>
</dbReference>
<protein>
    <submittedName>
        <fullName evidence="8">FliA/WhiG family RNA polymerase sigma factor</fullName>
    </submittedName>
</protein>
<evidence type="ECO:0000256" key="4">
    <source>
        <dbReference type="ARBA" id="ARBA00023163"/>
    </source>
</evidence>
<dbReference type="Pfam" id="PF04539">
    <property type="entry name" value="Sigma70_r3"/>
    <property type="match status" value="1"/>
</dbReference>
<comment type="caution">
    <text evidence="8">The sequence shown here is derived from an EMBL/GenBank/DDBJ whole genome shotgun (WGS) entry which is preliminary data.</text>
</comment>
<evidence type="ECO:0000256" key="3">
    <source>
        <dbReference type="ARBA" id="ARBA00023125"/>
    </source>
</evidence>
<dbReference type="NCBIfam" id="NF005413">
    <property type="entry name" value="PRK06986.1"/>
    <property type="match status" value="1"/>
</dbReference>
<feature type="domain" description="RNA polymerase sigma-70 region 2" evidence="6">
    <location>
        <begin position="18"/>
        <end position="87"/>
    </location>
</feature>
<dbReference type="Proteomes" id="UP000784128">
    <property type="component" value="Unassembled WGS sequence"/>
</dbReference>
<keyword evidence="3" id="KW-0238">DNA-binding</keyword>
<dbReference type="PANTHER" id="PTHR30385:SF7">
    <property type="entry name" value="RNA POLYMERASE SIGMA FACTOR FLIA"/>
    <property type="match status" value="1"/>
</dbReference>
<proteinExistence type="predicted"/>
<dbReference type="Gene3D" id="1.10.1740.10">
    <property type="match status" value="1"/>
</dbReference>
<evidence type="ECO:0000256" key="1">
    <source>
        <dbReference type="ARBA" id="ARBA00023015"/>
    </source>
</evidence>
<feature type="domain" description="RNA polymerase sigma-70 region 4" evidence="7">
    <location>
        <begin position="190"/>
        <end position="238"/>
    </location>
</feature>
<keyword evidence="4" id="KW-0804">Transcription</keyword>
<feature type="domain" description="RNA polymerase sigma-70 region 3" evidence="5">
    <location>
        <begin position="100"/>
        <end position="174"/>
    </location>
</feature>
<keyword evidence="9" id="KW-1185">Reference proteome</keyword>
<dbReference type="InterPro" id="IPR012845">
    <property type="entry name" value="RNA_pol_sigma_FliA_WhiG"/>
</dbReference>
<evidence type="ECO:0000313" key="8">
    <source>
        <dbReference type="EMBL" id="MBT1071931.1"/>
    </source>
</evidence>
<dbReference type="SUPFAM" id="SSF88946">
    <property type="entry name" value="Sigma2 domain of RNA polymerase sigma factors"/>
    <property type="match status" value="1"/>
</dbReference>
<evidence type="ECO:0000259" key="5">
    <source>
        <dbReference type="Pfam" id="PF04539"/>
    </source>
</evidence>
<dbReference type="RefSeq" id="WP_214298265.1">
    <property type="nucleotide sequence ID" value="NZ_JAHDYS010000007.1"/>
</dbReference>
<dbReference type="NCBIfam" id="TIGR02937">
    <property type="entry name" value="sigma70-ECF"/>
    <property type="match status" value="1"/>
</dbReference>
<reference evidence="8 9" key="1">
    <citation type="submission" date="2021-05" db="EMBL/GenBank/DDBJ databases">
        <title>The draft genome of Geobacter chapellei DSM 13688.</title>
        <authorList>
            <person name="Xu Z."/>
            <person name="Masuda Y."/>
            <person name="Itoh H."/>
            <person name="Senoo K."/>
        </authorList>
    </citation>
    <scope>NUCLEOTIDE SEQUENCE [LARGE SCALE GENOMIC DNA]</scope>
    <source>
        <strain evidence="8 9">DSM 13688</strain>
    </source>
</reference>
<evidence type="ECO:0000313" key="9">
    <source>
        <dbReference type="Proteomes" id="UP000784128"/>
    </source>
</evidence>
<sequence>MNTSKAMAVACEEDRDTLILQHMPLVRYLVARIVPQLPSHLDQQDLMSAAMIGLINAADRFDPLRGVLFKTFAEQHIRGTILDELRSYDVLSRSTRDKYKRLERQVTVLEHQLGRNPTSEEVAQALGLGLQEYYGLLDDVHVISFISLDDSWDDEEGNALSLADVLSESEAKSPQQQVMMMQMTTALGKAIDSLPDKERLAVTLYYNEDLNLKEIGEALSLTESRISQILSQAMVRLRGKLKLYKN</sequence>
<gene>
    <name evidence="8" type="ORF">KJB30_09060</name>
</gene>
<dbReference type="InterPro" id="IPR000943">
    <property type="entry name" value="RNA_pol_sigma70"/>
</dbReference>
<keyword evidence="2" id="KW-0731">Sigma factor</keyword>
<dbReference type="InterPro" id="IPR007624">
    <property type="entry name" value="RNA_pol_sigma70_r3"/>
</dbReference>
<dbReference type="Gene3D" id="1.20.140.160">
    <property type="match status" value="1"/>
</dbReference>
<dbReference type="Pfam" id="PF04545">
    <property type="entry name" value="Sigma70_r4"/>
    <property type="match status" value="1"/>
</dbReference>
<keyword evidence="1" id="KW-0805">Transcription regulation</keyword>
<dbReference type="InterPro" id="IPR013324">
    <property type="entry name" value="RNA_pol_sigma_r3/r4-like"/>
</dbReference>
<dbReference type="PANTHER" id="PTHR30385">
    <property type="entry name" value="SIGMA FACTOR F FLAGELLAR"/>
    <property type="match status" value="1"/>
</dbReference>
<dbReference type="NCBIfam" id="TIGR02479">
    <property type="entry name" value="FliA_WhiG"/>
    <property type="match status" value="1"/>
</dbReference>
<dbReference type="InterPro" id="IPR007630">
    <property type="entry name" value="RNA_pol_sigma70_r4"/>
</dbReference>
<dbReference type="Pfam" id="PF04542">
    <property type="entry name" value="Sigma70_r2"/>
    <property type="match status" value="1"/>
</dbReference>
<evidence type="ECO:0000259" key="7">
    <source>
        <dbReference type="Pfam" id="PF04545"/>
    </source>
</evidence>
<evidence type="ECO:0000256" key="2">
    <source>
        <dbReference type="ARBA" id="ARBA00023082"/>
    </source>
</evidence>
<accession>A0ABS5U8E1</accession>
<dbReference type="InterPro" id="IPR013325">
    <property type="entry name" value="RNA_pol_sigma_r2"/>
</dbReference>
<dbReference type="EMBL" id="JAHDYS010000007">
    <property type="protein sequence ID" value="MBT1071931.1"/>
    <property type="molecule type" value="Genomic_DNA"/>
</dbReference>
<name>A0ABS5U8E1_9BACT</name>
<dbReference type="PIRSF" id="PIRSF000770">
    <property type="entry name" value="RNA_pol_sigma-SigE/K"/>
    <property type="match status" value="1"/>
</dbReference>
<dbReference type="CDD" id="cd06171">
    <property type="entry name" value="Sigma70_r4"/>
    <property type="match status" value="1"/>
</dbReference>
<dbReference type="InterPro" id="IPR007627">
    <property type="entry name" value="RNA_pol_sigma70_r2"/>
</dbReference>
<evidence type="ECO:0000259" key="6">
    <source>
        <dbReference type="Pfam" id="PF04542"/>
    </source>
</evidence>
<dbReference type="SUPFAM" id="SSF88659">
    <property type="entry name" value="Sigma3 and sigma4 domains of RNA polymerase sigma factors"/>
    <property type="match status" value="2"/>
</dbReference>
<dbReference type="InterPro" id="IPR014284">
    <property type="entry name" value="RNA_pol_sigma-70_dom"/>
</dbReference>
<organism evidence="8 9">
    <name type="scientific">Pelotalea chapellei</name>
    <dbReference type="NCBI Taxonomy" id="44671"/>
    <lineage>
        <taxon>Bacteria</taxon>
        <taxon>Pseudomonadati</taxon>
        <taxon>Thermodesulfobacteriota</taxon>
        <taxon>Desulfuromonadia</taxon>
        <taxon>Geobacterales</taxon>
        <taxon>Geobacteraceae</taxon>
        <taxon>Pelotalea</taxon>
    </lineage>
</organism>